<keyword evidence="3" id="KW-1185">Reference proteome</keyword>
<proteinExistence type="predicted"/>
<comment type="caution">
    <text evidence="2">The sequence shown here is derived from an EMBL/GenBank/DDBJ whole genome shotgun (WGS) entry which is preliminary data.</text>
</comment>
<name>A0ABV5FZG5_9MICC</name>
<reference evidence="2 3" key="1">
    <citation type="submission" date="2024-09" db="EMBL/GenBank/DDBJ databases">
        <authorList>
            <person name="Sun Q."/>
            <person name="Mori K."/>
        </authorList>
    </citation>
    <scope>NUCLEOTIDE SEQUENCE [LARGE SCALE GENOMIC DNA]</scope>
    <source>
        <strain evidence="2 3">CCM 7609</strain>
    </source>
</reference>
<feature type="region of interest" description="Disordered" evidence="1">
    <location>
        <begin position="1"/>
        <end position="65"/>
    </location>
</feature>
<accession>A0ABV5FZG5</accession>
<evidence type="ECO:0000313" key="2">
    <source>
        <dbReference type="EMBL" id="MFB9072062.1"/>
    </source>
</evidence>
<feature type="compositionally biased region" description="Basic residues" evidence="1">
    <location>
        <begin position="1"/>
        <end position="11"/>
    </location>
</feature>
<organism evidence="2 3">
    <name type="scientific">Citricoccus parietis</name>
    <dbReference type="NCBI Taxonomy" id="592307"/>
    <lineage>
        <taxon>Bacteria</taxon>
        <taxon>Bacillati</taxon>
        <taxon>Actinomycetota</taxon>
        <taxon>Actinomycetes</taxon>
        <taxon>Micrococcales</taxon>
        <taxon>Micrococcaceae</taxon>
        <taxon>Citricoccus</taxon>
    </lineage>
</organism>
<dbReference type="Proteomes" id="UP001589575">
    <property type="component" value="Unassembled WGS sequence"/>
</dbReference>
<sequence>MPASPRPRRRTNGPYRGRTPPTTGAGTRRYCPPDSGWPARPGRARARAPGAAIGERDGRRRARSTVPDAGRWLTLYRSARLTPRRRRPSWGSGTSSTRWPCGRRAGR</sequence>
<protein>
    <submittedName>
        <fullName evidence="2">Uncharacterized protein</fullName>
    </submittedName>
</protein>
<evidence type="ECO:0000256" key="1">
    <source>
        <dbReference type="SAM" id="MobiDB-lite"/>
    </source>
</evidence>
<dbReference type="EMBL" id="JBHMFI010000001">
    <property type="protein sequence ID" value="MFB9072062.1"/>
    <property type="molecule type" value="Genomic_DNA"/>
</dbReference>
<evidence type="ECO:0000313" key="3">
    <source>
        <dbReference type="Proteomes" id="UP001589575"/>
    </source>
</evidence>
<feature type="region of interest" description="Disordered" evidence="1">
    <location>
        <begin position="80"/>
        <end position="107"/>
    </location>
</feature>
<gene>
    <name evidence="2" type="ORF">ACFFX0_12945</name>
</gene>
<feature type="compositionally biased region" description="Low complexity" evidence="1">
    <location>
        <begin position="12"/>
        <end position="29"/>
    </location>
</feature>